<gene>
    <name evidence="2" type="ORF">PROFUN_03659</name>
</gene>
<feature type="transmembrane region" description="Helical" evidence="1">
    <location>
        <begin position="271"/>
        <end position="292"/>
    </location>
</feature>
<proteinExistence type="predicted"/>
<keyword evidence="3" id="KW-1185">Reference proteome</keyword>
<dbReference type="AlphaFoldDB" id="A0A2P6NSH5"/>
<keyword evidence="1" id="KW-0472">Membrane</keyword>
<dbReference type="EMBL" id="MDYQ01000025">
    <property type="protein sequence ID" value="PRP86911.1"/>
    <property type="molecule type" value="Genomic_DNA"/>
</dbReference>
<reference evidence="2 3" key="1">
    <citation type="journal article" date="2018" name="Genome Biol. Evol.">
        <title>Multiple Roots of Fruiting Body Formation in Amoebozoa.</title>
        <authorList>
            <person name="Hillmann F."/>
            <person name="Forbes G."/>
            <person name="Novohradska S."/>
            <person name="Ferling I."/>
            <person name="Riege K."/>
            <person name="Groth M."/>
            <person name="Westermann M."/>
            <person name="Marz M."/>
            <person name="Spaller T."/>
            <person name="Winckler T."/>
            <person name="Schaap P."/>
            <person name="Glockner G."/>
        </authorList>
    </citation>
    <scope>NUCLEOTIDE SEQUENCE [LARGE SCALE GENOMIC DNA]</scope>
    <source>
        <strain evidence="2 3">Jena</strain>
    </source>
</reference>
<feature type="transmembrane region" description="Helical" evidence="1">
    <location>
        <begin position="123"/>
        <end position="145"/>
    </location>
</feature>
<feature type="transmembrane region" description="Helical" evidence="1">
    <location>
        <begin position="151"/>
        <end position="168"/>
    </location>
</feature>
<keyword evidence="1" id="KW-1133">Transmembrane helix</keyword>
<evidence type="ECO:0000313" key="3">
    <source>
        <dbReference type="Proteomes" id="UP000241769"/>
    </source>
</evidence>
<organism evidence="2 3">
    <name type="scientific">Planoprotostelium fungivorum</name>
    <dbReference type="NCBI Taxonomy" id="1890364"/>
    <lineage>
        <taxon>Eukaryota</taxon>
        <taxon>Amoebozoa</taxon>
        <taxon>Evosea</taxon>
        <taxon>Variosea</taxon>
        <taxon>Cavosteliida</taxon>
        <taxon>Cavosteliaceae</taxon>
        <taxon>Planoprotostelium</taxon>
    </lineage>
</organism>
<feature type="transmembrane region" description="Helical" evidence="1">
    <location>
        <begin position="188"/>
        <end position="207"/>
    </location>
</feature>
<evidence type="ECO:0000313" key="2">
    <source>
        <dbReference type="EMBL" id="PRP86911.1"/>
    </source>
</evidence>
<evidence type="ECO:0000256" key="1">
    <source>
        <dbReference type="SAM" id="Phobius"/>
    </source>
</evidence>
<dbReference type="Proteomes" id="UP000241769">
    <property type="component" value="Unassembled WGS sequence"/>
</dbReference>
<sequence>MKSSSESDISRIAFQLTFVSDKHLIKITTMFSEMTRDDGALILSVNDDNPATSEQKGIGYLTFNTIEEIMRLCRGAETWYPLRPYWTFQPKILIKLSQLRVGDEIEEEKNKGMDSDRLGMLKIIRGLITNIFALICCLEPILALVKNMNQLFIWTDPLASFMVMLVSLNIPHTTHCYQIYSYVAYHEYYIPAICFILNFGHTSTIFLRSNQFTYVQLKNRSQMIKDRNRVGRKTGPIEDVTKAESIISKILNNLEDLRELENYTENRSETLLMITCGVGVLSVFIPICQILIRIIKWALLVGVTPLLQHYPKRREQIMAFVQRLEESLPSSLALKIQRMRDKGRSPVAQPPIEEVDYVQQPSTPQLVDEQAEWEMEELKNMDVELP</sequence>
<keyword evidence="1" id="KW-0812">Transmembrane</keyword>
<protein>
    <submittedName>
        <fullName evidence="2">Uncharacterized protein</fullName>
    </submittedName>
</protein>
<dbReference type="InParanoid" id="A0A2P6NSH5"/>
<name>A0A2P6NSH5_9EUKA</name>
<accession>A0A2P6NSH5</accession>
<comment type="caution">
    <text evidence="2">The sequence shown here is derived from an EMBL/GenBank/DDBJ whole genome shotgun (WGS) entry which is preliminary data.</text>
</comment>